<dbReference type="InterPro" id="IPR001463">
    <property type="entry name" value="Na/Ala_symport"/>
</dbReference>
<protein>
    <submittedName>
        <fullName evidence="10">Amino acid carrier protein</fullName>
    </submittedName>
</protein>
<gene>
    <name evidence="10" type="ORF">HMPREF3293_01992</name>
</gene>
<comment type="similarity">
    <text evidence="2 9">Belongs to the alanine or glycine:cation symporter (AGCS) (TC 2.A.25) family.</text>
</comment>
<evidence type="ECO:0000256" key="7">
    <source>
        <dbReference type="ARBA" id="ARBA00022989"/>
    </source>
</evidence>
<dbReference type="Pfam" id="PF01235">
    <property type="entry name" value="Na_Ala_symp"/>
    <property type="match status" value="1"/>
</dbReference>
<keyword evidence="11" id="KW-1185">Reference proteome</keyword>
<comment type="subcellular location">
    <subcellularLocation>
        <location evidence="1 9">Cell membrane</location>
        <topology evidence="1 9">Multi-pass membrane protein</topology>
    </subcellularLocation>
</comment>
<feature type="transmembrane region" description="Helical" evidence="9">
    <location>
        <begin position="84"/>
        <end position="104"/>
    </location>
</feature>
<feature type="transmembrane region" description="Helical" evidence="9">
    <location>
        <begin position="366"/>
        <end position="388"/>
    </location>
</feature>
<dbReference type="NCBIfam" id="TIGR00835">
    <property type="entry name" value="agcS"/>
    <property type="match status" value="1"/>
</dbReference>
<keyword evidence="3 9" id="KW-0813">Transport</keyword>
<dbReference type="GO" id="GO:0005886">
    <property type="term" value="C:plasma membrane"/>
    <property type="evidence" value="ECO:0007669"/>
    <property type="project" value="UniProtKB-SubCell"/>
</dbReference>
<evidence type="ECO:0000256" key="4">
    <source>
        <dbReference type="ARBA" id="ARBA00022475"/>
    </source>
</evidence>
<name>A0A136Q259_9FIRM</name>
<feature type="transmembrane region" description="Helical" evidence="9">
    <location>
        <begin position="22"/>
        <end position="41"/>
    </location>
</feature>
<feature type="transmembrane region" description="Helical" evidence="9">
    <location>
        <begin position="439"/>
        <end position="457"/>
    </location>
</feature>
<keyword evidence="6 9" id="KW-0769">Symport</keyword>
<dbReference type="PROSITE" id="PS00873">
    <property type="entry name" value="NA_ALANINE_SYMP"/>
    <property type="match status" value="1"/>
</dbReference>
<evidence type="ECO:0000256" key="3">
    <source>
        <dbReference type="ARBA" id="ARBA00022448"/>
    </source>
</evidence>
<dbReference type="AlphaFoldDB" id="A0A136Q259"/>
<feature type="transmembrane region" description="Helical" evidence="9">
    <location>
        <begin position="228"/>
        <end position="246"/>
    </location>
</feature>
<proteinExistence type="inferred from homology"/>
<comment type="caution">
    <text evidence="10">The sequence shown here is derived from an EMBL/GenBank/DDBJ whole genome shotgun (WGS) entry which is preliminary data.</text>
</comment>
<accession>A0A136Q259</accession>
<keyword evidence="5 9" id="KW-0812">Transmembrane</keyword>
<dbReference type="FunFam" id="1.20.1740.10:FF:000004">
    <property type="entry name" value="Sodium:alanine symporter family protein"/>
    <property type="match status" value="1"/>
</dbReference>
<evidence type="ECO:0000256" key="8">
    <source>
        <dbReference type="ARBA" id="ARBA00023136"/>
    </source>
</evidence>
<organism evidence="10 11">
    <name type="scientific">Christensenella minuta</name>
    <dbReference type="NCBI Taxonomy" id="626937"/>
    <lineage>
        <taxon>Bacteria</taxon>
        <taxon>Bacillati</taxon>
        <taxon>Bacillota</taxon>
        <taxon>Clostridia</taxon>
        <taxon>Christensenellales</taxon>
        <taxon>Christensenellaceae</taxon>
        <taxon>Christensenella</taxon>
    </lineage>
</organism>
<dbReference type="STRING" id="626937.HMPREF3293_01992"/>
<dbReference type="GO" id="GO:0005283">
    <property type="term" value="F:amino acid:sodium symporter activity"/>
    <property type="evidence" value="ECO:0007669"/>
    <property type="project" value="InterPro"/>
</dbReference>
<evidence type="ECO:0000313" key="10">
    <source>
        <dbReference type="EMBL" id="KXK64753.1"/>
    </source>
</evidence>
<feature type="transmembrane region" description="Helical" evidence="9">
    <location>
        <begin position="154"/>
        <end position="177"/>
    </location>
</feature>
<dbReference type="EMBL" id="LSZW01000063">
    <property type="protein sequence ID" value="KXK64753.1"/>
    <property type="molecule type" value="Genomic_DNA"/>
</dbReference>
<reference evidence="10 11" key="1">
    <citation type="submission" date="2016-02" db="EMBL/GenBank/DDBJ databases">
        <authorList>
            <person name="Wen L."/>
            <person name="He K."/>
            <person name="Yang H."/>
        </authorList>
    </citation>
    <scope>NUCLEOTIDE SEQUENCE [LARGE SCALE GENOMIC DNA]</scope>
    <source>
        <strain evidence="10 11">DSM 22607</strain>
    </source>
</reference>
<evidence type="ECO:0000256" key="5">
    <source>
        <dbReference type="ARBA" id="ARBA00022692"/>
    </source>
</evidence>
<feature type="transmembrane region" description="Helical" evidence="9">
    <location>
        <begin position="323"/>
        <end position="346"/>
    </location>
</feature>
<dbReference type="PANTHER" id="PTHR30330">
    <property type="entry name" value="AGSS FAMILY TRANSPORTER, SODIUM-ALANINE"/>
    <property type="match status" value="1"/>
</dbReference>
<evidence type="ECO:0000256" key="1">
    <source>
        <dbReference type="ARBA" id="ARBA00004651"/>
    </source>
</evidence>
<dbReference type="PATRIC" id="fig|626937.4.peg.1970"/>
<feature type="transmembrane region" description="Helical" evidence="9">
    <location>
        <begin position="110"/>
        <end position="133"/>
    </location>
</feature>
<evidence type="ECO:0000256" key="2">
    <source>
        <dbReference type="ARBA" id="ARBA00009261"/>
    </source>
</evidence>
<dbReference type="Proteomes" id="UP000070366">
    <property type="component" value="Unassembled WGS sequence"/>
</dbReference>
<dbReference type="PANTHER" id="PTHR30330:SF3">
    <property type="entry name" value="TRANSCRIPTIONAL REGULATOR, LRP FAMILY"/>
    <property type="match status" value="1"/>
</dbReference>
<dbReference type="Gene3D" id="1.20.1740.10">
    <property type="entry name" value="Amino acid/polyamine transporter I"/>
    <property type="match status" value="1"/>
</dbReference>
<keyword evidence="8 9" id="KW-0472">Membrane</keyword>
<evidence type="ECO:0000313" key="11">
    <source>
        <dbReference type="Proteomes" id="UP000070366"/>
    </source>
</evidence>
<sequence>MVMDFDSFMSRFSGILSNVNDFVWGPVMLVLLVGTGVFLMVRLKFRPLRNLGYALRQVFSKHSIKKEHNADAGDISPFQSLMTALAATIGTGNIVGVATAMTLGGPGALFWMWISALFGLATKYGESVLAVYYRQQDQKGEMSGGPMFSIKNGFKVKWLGAILAGAFAVFAVIASFGIGNLTQINSIADAVLGTFNIPTWITGLVIAVLVGIVLLGGIQSIGKVSSKIVPVMAVFYAAGCIIVIVLKLDSLPVGVGQIMDSAFSPASVLGGVTGFTFASALRFGVARGVFSNEAGLGSAPIAAAAAKTDHPCRQGYINMTGTFFDTIIVCTLTGLAIAGSGVLGSLDASGEFVTGASLTIAAFGSVMGPAGSYIVTIGLILFAFSTILGWSYYGEKSLEYLTHSIRARYIYRAVFAGIVFVGAITSLKTVWNFSDTANGLMAIPNLICLLVLSKVIVQQTNDFDEKFLKREKMMRRQAKHS</sequence>
<keyword evidence="7 9" id="KW-1133">Transmembrane helix</keyword>
<evidence type="ECO:0000256" key="9">
    <source>
        <dbReference type="RuleBase" id="RU363064"/>
    </source>
</evidence>
<evidence type="ECO:0000256" key="6">
    <source>
        <dbReference type="ARBA" id="ARBA00022847"/>
    </source>
</evidence>
<feature type="transmembrane region" description="Helical" evidence="9">
    <location>
        <begin position="409"/>
        <end position="427"/>
    </location>
</feature>
<keyword evidence="4 9" id="KW-1003">Cell membrane</keyword>
<feature type="transmembrane region" description="Helical" evidence="9">
    <location>
        <begin position="266"/>
        <end position="285"/>
    </location>
</feature>
<dbReference type="PRINTS" id="PR00175">
    <property type="entry name" value="NAALASMPORT"/>
</dbReference>
<feature type="transmembrane region" description="Helical" evidence="9">
    <location>
        <begin position="197"/>
        <end position="216"/>
    </location>
</feature>